<keyword evidence="3" id="KW-1185">Reference proteome</keyword>
<evidence type="ECO:0000313" key="2">
    <source>
        <dbReference type="EMBL" id="MFC7667009.1"/>
    </source>
</evidence>
<accession>A0ABW2U2A3</accession>
<proteinExistence type="predicted"/>
<evidence type="ECO:0000313" key="3">
    <source>
        <dbReference type="Proteomes" id="UP001596513"/>
    </source>
</evidence>
<reference evidence="3" key="1">
    <citation type="journal article" date="2019" name="Int. J. Syst. Evol. Microbiol.">
        <title>The Global Catalogue of Microorganisms (GCM) 10K type strain sequencing project: providing services to taxonomists for standard genome sequencing and annotation.</title>
        <authorList>
            <consortium name="The Broad Institute Genomics Platform"/>
            <consortium name="The Broad Institute Genome Sequencing Center for Infectious Disease"/>
            <person name="Wu L."/>
            <person name="Ma J."/>
        </authorList>
    </citation>
    <scope>NUCLEOTIDE SEQUENCE [LARGE SCALE GENOMIC DNA]</scope>
    <source>
        <strain evidence="3">JCM 19635</strain>
    </source>
</reference>
<name>A0ABW2U2A3_9BACT</name>
<dbReference type="Proteomes" id="UP001596513">
    <property type="component" value="Unassembled WGS sequence"/>
</dbReference>
<feature type="transmembrane region" description="Helical" evidence="1">
    <location>
        <begin position="32"/>
        <end position="49"/>
    </location>
</feature>
<keyword evidence="1" id="KW-0812">Transmembrane</keyword>
<keyword evidence="1" id="KW-1133">Transmembrane helix</keyword>
<comment type="caution">
    <text evidence="2">The sequence shown here is derived from an EMBL/GenBank/DDBJ whole genome shotgun (WGS) entry which is preliminary data.</text>
</comment>
<evidence type="ECO:0000256" key="1">
    <source>
        <dbReference type="SAM" id="Phobius"/>
    </source>
</evidence>
<protein>
    <submittedName>
        <fullName evidence="2">Uncharacterized protein</fullName>
    </submittedName>
</protein>
<dbReference type="RefSeq" id="WP_380201191.1">
    <property type="nucleotide sequence ID" value="NZ_JBHTEK010000001.1"/>
</dbReference>
<sequence length="170" mass="18308">MVNLLWSILNVALLLAFLYIFCRAALLVKRHIGLAAALFFGFGLLLVGCSKSGKGAAALSPVNLLTSVPKDAPLANATAIQRIDLGGTNKLELLAEYYTQDGTITKPRGLYATLSGFMLGHAWQPVTGWVGKRGNGLHYMAAINHHWDLLGVRVFTQAGEQFEGIMPLGK</sequence>
<keyword evidence="1" id="KW-0472">Membrane</keyword>
<dbReference type="EMBL" id="JBHTEK010000001">
    <property type="protein sequence ID" value="MFC7667009.1"/>
    <property type="molecule type" value="Genomic_DNA"/>
</dbReference>
<feature type="transmembrane region" description="Helical" evidence="1">
    <location>
        <begin position="7"/>
        <end position="26"/>
    </location>
</feature>
<organism evidence="2 3">
    <name type="scientific">Hymenobacter humi</name>
    <dbReference type="NCBI Taxonomy" id="1411620"/>
    <lineage>
        <taxon>Bacteria</taxon>
        <taxon>Pseudomonadati</taxon>
        <taxon>Bacteroidota</taxon>
        <taxon>Cytophagia</taxon>
        <taxon>Cytophagales</taxon>
        <taxon>Hymenobacteraceae</taxon>
        <taxon>Hymenobacter</taxon>
    </lineage>
</organism>
<gene>
    <name evidence="2" type="ORF">ACFQT0_05925</name>
</gene>